<dbReference type="Ensembl" id="ENSSANT00000063239.1">
    <property type="protein sequence ID" value="ENSSANP00000059454.1"/>
    <property type="gene ID" value="ENSSANG00000029708.1"/>
</dbReference>
<dbReference type="PANTHER" id="PTHR14894">
    <property type="entry name" value="CDK5 REGULATORY SUBUNIT-ASSOCIATED PROTEIN 3"/>
    <property type="match status" value="1"/>
</dbReference>
<evidence type="ECO:0000256" key="1">
    <source>
        <dbReference type="ARBA" id="ARBA00007478"/>
    </source>
</evidence>
<evidence type="ECO:0000313" key="3">
    <source>
        <dbReference type="Ensembl" id="ENSSANP00000059454.1"/>
    </source>
</evidence>
<feature type="transmembrane region" description="Helical" evidence="2">
    <location>
        <begin position="48"/>
        <end position="70"/>
    </location>
</feature>
<protein>
    <submittedName>
        <fullName evidence="3">Uncharacterized protein</fullName>
    </submittedName>
</protein>
<keyword evidence="2" id="KW-0812">Transmembrane</keyword>
<sequence length="100" mass="11699">YQSIQNLPIDIQTSNLLDWLVDWRHCTLKWQSAVMTIKEKINAAIQDIYSYIVAFAGIHYCHCLGIIEILKRNRRKQQNGNKSLTYSSQRMKVMVHFSAV</sequence>
<proteinExistence type="inferred from homology"/>
<dbReference type="Pfam" id="PF05600">
    <property type="entry name" value="CDK5RAP3"/>
    <property type="match status" value="1"/>
</dbReference>
<keyword evidence="2" id="KW-1133">Transmembrane helix</keyword>
<dbReference type="AlphaFoldDB" id="A0A671PKC2"/>
<name>A0A671PKC2_9TELE</name>
<accession>A0A671PKC2</accession>
<dbReference type="Proteomes" id="UP000472260">
    <property type="component" value="Unassembled WGS sequence"/>
</dbReference>
<organism evidence="3 4">
    <name type="scientific">Sinocyclocheilus anshuiensis</name>
    <dbReference type="NCBI Taxonomy" id="1608454"/>
    <lineage>
        <taxon>Eukaryota</taxon>
        <taxon>Metazoa</taxon>
        <taxon>Chordata</taxon>
        <taxon>Craniata</taxon>
        <taxon>Vertebrata</taxon>
        <taxon>Euteleostomi</taxon>
        <taxon>Actinopterygii</taxon>
        <taxon>Neopterygii</taxon>
        <taxon>Teleostei</taxon>
        <taxon>Ostariophysi</taxon>
        <taxon>Cypriniformes</taxon>
        <taxon>Cyprinidae</taxon>
        <taxon>Cyprininae</taxon>
        <taxon>Sinocyclocheilus</taxon>
    </lineage>
</organism>
<evidence type="ECO:0000313" key="4">
    <source>
        <dbReference type="Proteomes" id="UP000472260"/>
    </source>
</evidence>
<reference evidence="3" key="2">
    <citation type="submission" date="2025-09" db="UniProtKB">
        <authorList>
            <consortium name="Ensembl"/>
        </authorList>
    </citation>
    <scope>IDENTIFICATION</scope>
</reference>
<dbReference type="InterPro" id="IPR008491">
    <property type="entry name" value="CDK5RAP3"/>
</dbReference>
<keyword evidence="2" id="KW-0472">Membrane</keyword>
<dbReference type="PANTHER" id="PTHR14894:SF0">
    <property type="entry name" value="CDK5 REGULATORY SUBUNIT-ASSOCIATED PROTEIN 3"/>
    <property type="match status" value="1"/>
</dbReference>
<reference evidence="3" key="1">
    <citation type="submission" date="2025-08" db="UniProtKB">
        <authorList>
            <consortium name="Ensembl"/>
        </authorList>
    </citation>
    <scope>IDENTIFICATION</scope>
</reference>
<keyword evidence="4" id="KW-1185">Reference proteome</keyword>
<evidence type="ECO:0000256" key="2">
    <source>
        <dbReference type="SAM" id="Phobius"/>
    </source>
</evidence>
<dbReference type="GO" id="GO:0012505">
    <property type="term" value="C:endomembrane system"/>
    <property type="evidence" value="ECO:0007669"/>
    <property type="project" value="TreeGrafter"/>
</dbReference>
<dbReference type="GO" id="GO:0007346">
    <property type="term" value="P:regulation of mitotic cell cycle"/>
    <property type="evidence" value="ECO:0007669"/>
    <property type="project" value="TreeGrafter"/>
</dbReference>
<comment type="similarity">
    <text evidence="1">Belongs to the CDK5RAP3 family.</text>
</comment>